<organism evidence="1 2">
    <name type="scientific">Maioricimonas rarisocia</name>
    <dbReference type="NCBI Taxonomy" id="2528026"/>
    <lineage>
        <taxon>Bacteria</taxon>
        <taxon>Pseudomonadati</taxon>
        <taxon>Planctomycetota</taxon>
        <taxon>Planctomycetia</taxon>
        <taxon>Planctomycetales</taxon>
        <taxon>Planctomycetaceae</taxon>
        <taxon>Maioricimonas</taxon>
    </lineage>
</organism>
<dbReference type="AlphaFoldDB" id="A0A517ZDH7"/>
<dbReference type="EMBL" id="CP036275">
    <property type="protein sequence ID" value="QDU40518.1"/>
    <property type="molecule type" value="Genomic_DNA"/>
</dbReference>
<gene>
    <name evidence="1" type="ORF">Mal4_48760</name>
</gene>
<sequence length="72" mass="8044">MSDDLRLNPSDLSGDDFEEISSEEVDRVVEALESLMASVDSENIRAVLEDATNNVYYLVYEDETEGTHEEAA</sequence>
<evidence type="ECO:0000313" key="1">
    <source>
        <dbReference type="EMBL" id="QDU40518.1"/>
    </source>
</evidence>
<dbReference type="OrthoDB" id="215514at2"/>
<evidence type="ECO:0000313" key="2">
    <source>
        <dbReference type="Proteomes" id="UP000320496"/>
    </source>
</evidence>
<name>A0A517ZDH7_9PLAN</name>
<dbReference type="KEGG" id="mri:Mal4_48760"/>
<keyword evidence="2" id="KW-1185">Reference proteome</keyword>
<accession>A0A517ZDH7</accession>
<dbReference type="Proteomes" id="UP000320496">
    <property type="component" value="Chromosome"/>
</dbReference>
<reference evidence="1 2" key="1">
    <citation type="submission" date="2019-02" db="EMBL/GenBank/DDBJ databases">
        <title>Deep-cultivation of Planctomycetes and their phenomic and genomic characterization uncovers novel biology.</title>
        <authorList>
            <person name="Wiegand S."/>
            <person name="Jogler M."/>
            <person name="Boedeker C."/>
            <person name="Pinto D."/>
            <person name="Vollmers J."/>
            <person name="Rivas-Marin E."/>
            <person name="Kohn T."/>
            <person name="Peeters S.H."/>
            <person name="Heuer A."/>
            <person name="Rast P."/>
            <person name="Oberbeckmann S."/>
            <person name="Bunk B."/>
            <person name="Jeske O."/>
            <person name="Meyerdierks A."/>
            <person name="Storesund J.E."/>
            <person name="Kallscheuer N."/>
            <person name="Luecker S."/>
            <person name="Lage O.M."/>
            <person name="Pohl T."/>
            <person name="Merkel B.J."/>
            <person name="Hornburger P."/>
            <person name="Mueller R.-W."/>
            <person name="Bruemmer F."/>
            <person name="Labrenz M."/>
            <person name="Spormann A.M."/>
            <person name="Op den Camp H."/>
            <person name="Overmann J."/>
            <person name="Amann R."/>
            <person name="Jetten M.S.M."/>
            <person name="Mascher T."/>
            <person name="Medema M.H."/>
            <person name="Devos D.P."/>
            <person name="Kaster A.-K."/>
            <person name="Ovreas L."/>
            <person name="Rohde M."/>
            <person name="Galperin M.Y."/>
            <person name="Jogler C."/>
        </authorList>
    </citation>
    <scope>NUCLEOTIDE SEQUENCE [LARGE SCALE GENOMIC DNA]</scope>
    <source>
        <strain evidence="1 2">Mal4</strain>
    </source>
</reference>
<proteinExistence type="predicted"/>
<dbReference type="RefSeq" id="WP_145371804.1">
    <property type="nucleotide sequence ID" value="NZ_CP036275.1"/>
</dbReference>
<protein>
    <submittedName>
        <fullName evidence="1">Uncharacterized protein</fullName>
    </submittedName>
</protein>